<keyword evidence="2" id="KW-1185">Reference proteome</keyword>
<evidence type="ECO:0000313" key="1">
    <source>
        <dbReference type="EMBL" id="BDZ77414.1"/>
    </source>
</evidence>
<accession>A0ABN6Z203</accession>
<dbReference type="InterPro" id="IPR036465">
    <property type="entry name" value="vWFA_dom_sf"/>
</dbReference>
<proteinExistence type="predicted"/>
<dbReference type="PANTHER" id="PTHR41248:SF1">
    <property type="entry name" value="NORD PROTEIN"/>
    <property type="match status" value="1"/>
</dbReference>
<organism evidence="1 2">
    <name type="scientific">Claveliimonas bilis</name>
    <dbReference type="NCBI Taxonomy" id="3028070"/>
    <lineage>
        <taxon>Bacteria</taxon>
        <taxon>Bacillati</taxon>
        <taxon>Bacillota</taxon>
        <taxon>Clostridia</taxon>
        <taxon>Lachnospirales</taxon>
        <taxon>Lachnospiraceae</taxon>
        <taxon>Claveliimonas</taxon>
    </lineage>
</organism>
<evidence type="ECO:0008006" key="3">
    <source>
        <dbReference type="Google" id="ProtNLM"/>
    </source>
</evidence>
<dbReference type="InterPro" id="IPR051928">
    <property type="entry name" value="NorD/CobT"/>
</dbReference>
<dbReference type="Proteomes" id="UP001305815">
    <property type="component" value="Chromosome"/>
</dbReference>
<gene>
    <name evidence="1" type="ORF">Lac1_15970</name>
</gene>
<sequence>MQQKHSVSKEQRRAMNIVWTAAGDYSFTPAFLSFFQDGTPDFYMNSIIGYVRKWYEPEIINRLFDLAGRSFFHETLDGLLWVALENCAYEKEVKQRPVLEELRLEHARLFFEQEQFRSRQQWMAQNSLVYALQAARCRLILGKEASLLNPWERNLFRDLQYSGNMNTQEIYDQSLLIFRKYFFFRENLAKPSFFQNLRSSFQRRMLRHLPSKTVRTEYLLTGVSPSRTGGRLTIREGGIGKKQFSSPEDFSYIEGCFGRSIYTDAENEAIEQSLCTLAHRNCHLHFTDGELSSVPDTDPLVEKVRSDAHRQYQQNLAHYRSRRVFYRNSILHLTEQIKNALLVYPQSLPLPARSGRFCPGLIWRGLYLNDPRVFTDTLKENSVDFSVDLMLDASASRLEYQELISCQGYVIAKSLQKCDIPVQVYSYLSIRGFTVMNRFLQYSDGISGDCRSLFRYFAAGWNRDGLALRGAGELMHSSPARNKILIILTDASPNDDHRIPLGSPGASHVSRDYSGQAGITDTAREVRALRKAGIHVCAILTGEDGDAAAAKSIFGNDFVRIEKIEHFSRAAGLLIQKQIQKLNMAPVYTDASSNLL</sequence>
<name>A0ABN6Z203_9FIRM</name>
<dbReference type="SUPFAM" id="SSF53300">
    <property type="entry name" value="vWA-like"/>
    <property type="match status" value="1"/>
</dbReference>
<dbReference type="RefSeq" id="WP_316264466.1">
    <property type="nucleotide sequence ID" value="NZ_AP027742.1"/>
</dbReference>
<reference evidence="2" key="1">
    <citation type="journal article" date="2023" name="Int. J. Syst. Evol. Microbiol.">
        <title>Claveliimonas bilis gen. nov., sp. nov., deoxycholic acid-producing bacteria isolated from human faeces, and reclassification of Sellimonas monacensis Zenner et al. 2021 as Claveliimonas monacensis comb. nov.</title>
        <authorList>
            <person name="Hisatomi A."/>
            <person name="Kastawa N.W.E.P.G."/>
            <person name="Song I."/>
            <person name="Ohkuma M."/>
            <person name="Fukiya S."/>
            <person name="Sakamoto M."/>
        </authorList>
    </citation>
    <scope>NUCLEOTIDE SEQUENCE [LARGE SCALE GENOMIC DNA]</scope>
    <source>
        <strain evidence="2">12BBH14</strain>
    </source>
</reference>
<evidence type="ECO:0000313" key="2">
    <source>
        <dbReference type="Proteomes" id="UP001305815"/>
    </source>
</evidence>
<dbReference type="Gene3D" id="3.40.50.410">
    <property type="entry name" value="von Willebrand factor, type A domain"/>
    <property type="match status" value="1"/>
</dbReference>
<dbReference type="EMBL" id="AP027742">
    <property type="protein sequence ID" value="BDZ77414.1"/>
    <property type="molecule type" value="Genomic_DNA"/>
</dbReference>
<dbReference type="PANTHER" id="PTHR41248">
    <property type="entry name" value="NORD PROTEIN"/>
    <property type="match status" value="1"/>
</dbReference>
<protein>
    <recommendedName>
        <fullName evidence="3">VWFA domain-containing protein</fullName>
    </recommendedName>
</protein>